<dbReference type="Gene3D" id="3.40.1590.10">
    <property type="entry name" value="NMB0488-like"/>
    <property type="match status" value="1"/>
</dbReference>
<proteinExistence type="predicted"/>
<evidence type="ECO:0000313" key="1">
    <source>
        <dbReference type="EMBL" id="KKM79008.1"/>
    </source>
</evidence>
<protein>
    <submittedName>
        <fullName evidence="1">Uncharacterized protein</fullName>
    </submittedName>
</protein>
<sequence length="146" mass="16144">MMRMATVYRKEKHLYFHASSSTTSGVWIAAPPFSMLPVDASLEEKGGAVEGALEGSREEVDHPTDFRELITPLLSLANVKSWATFSRKARCCIVEMDDKNIAFIPHDNLGSREGFEARNDMVTRLSVGALSEEVGECLDRAFDACT</sequence>
<dbReference type="SUPFAM" id="SSF160207">
    <property type="entry name" value="NMB0488-like"/>
    <property type="match status" value="1"/>
</dbReference>
<dbReference type="AlphaFoldDB" id="A0A0F9KAM9"/>
<dbReference type="Pfam" id="PF07262">
    <property type="entry name" value="CdiI"/>
    <property type="match status" value="1"/>
</dbReference>
<name>A0A0F9KAM9_9ZZZZ</name>
<dbReference type="InterPro" id="IPR037891">
    <property type="entry name" value="Cdil-like_sf"/>
</dbReference>
<dbReference type="InterPro" id="IPR009888">
    <property type="entry name" value="CdiI_Proteobact"/>
</dbReference>
<comment type="caution">
    <text evidence="1">The sequence shown here is derived from an EMBL/GenBank/DDBJ whole genome shotgun (WGS) entry which is preliminary data.</text>
</comment>
<reference evidence="1" key="1">
    <citation type="journal article" date="2015" name="Nature">
        <title>Complex archaea that bridge the gap between prokaryotes and eukaryotes.</title>
        <authorList>
            <person name="Spang A."/>
            <person name="Saw J.H."/>
            <person name="Jorgensen S.L."/>
            <person name="Zaremba-Niedzwiedzka K."/>
            <person name="Martijn J."/>
            <person name="Lind A.E."/>
            <person name="van Eijk R."/>
            <person name="Schleper C."/>
            <person name="Guy L."/>
            <person name="Ettema T.J."/>
        </authorList>
    </citation>
    <scope>NUCLEOTIDE SEQUENCE</scope>
</reference>
<organism evidence="1">
    <name type="scientific">marine sediment metagenome</name>
    <dbReference type="NCBI Taxonomy" id="412755"/>
    <lineage>
        <taxon>unclassified sequences</taxon>
        <taxon>metagenomes</taxon>
        <taxon>ecological metagenomes</taxon>
    </lineage>
</organism>
<accession>A0A0F9KAM9</accession>
<dbReference type="EMBL" id="LAZR01008398">
    <property type="protein sequence ID" value="KKM79008.1"/>
    <property type="molecule type" value="Genomic_DNA"/>
</dbReference>
<gene>
    <name evidence="1" type="ORF">LCGC14_1354210</name>
</gene>